<comment type="caution">
    <text evidence="3">The sequence shown here is derived from an EMBL/GenBank/DDBJ whole genome shotgun (WGS) entry which is preliminary data.</text>
</comment>
<dbReference type="Proteomes" id="UP000052052">
    <property type="component" value="Unassembled WGS sequence"/>
</dbReference>
<proteinExistence type="predicted"/>
<evidence type="ECO:0000313" key="4">
    <source>
        <dbReference type="Proteomes" id="UP000052052"/>
    </source>
</evidence>
<evidence type="ECO:0000256" key="1">
    <source>
        <dbReference type="SAM" id="MobiDB-lite"/>
    </source>
</evidence>
<feature type="signal peptide" evidence="2">
    <location>
        <begin position="1"/>
        <end position="21"/>
    </location>
</feature>
<feature type="region of interest" description="Disordered" evidence="1">
    <location>
        <begin position="37"/>
        <end position="140"/>
    </location>
</feature>
<dbReference type="PATRIC" id="fig|344882.3.peg.2637"/>
<evidence type="ECO:0000256" key="2">
    <source>
        <dbReference type="SAM" id="SignalP"/>
    </source>
</evidence>
<dbReference type="EMBL" id="LDJL01000006">
    <property type="protein sequence ID" value="KRG70402.1"/>
    <property type="molecule type" value="Genomic_DNA"/>
</dbReference>
<evidence type="ECO:0000313" key="3">
    <source>
        <dbReference type="EMBL" id="KRG70402.1"/>
    </source>
</evidence>
<dbReference type="AlphaFoldDB" id="A0A0R0CV77"/>
<feature type="compositionally biased region" description="Low complexity" evidence="1">
    <location>
        <begin position="52"/>
        <end position="61"/>
    </location>
</feature>
<keyword evidence="2" id="KW-0732">Signal</keyword>
<accession>A0A0R0CV77</accession>
<sequence>MALALQALLLALLWRMPTLNAERRGIAGEPTRIRLSWLARPAPPPPMPQQPAEPAAPAMAGPAPPRNPDRPRPSRVPSPPPAATATEPPASASDYSARARDWAQRQKPSLFAPEPLANRKPRLPGGEAPERFRMKPPPSAKAVLDGIGELFGGRGYSQGPCPEIRRQAEAWKTDTSEQGRARLAHELERERRHCRP</sequence>
<feature type="compositionally biased region" description="Low complexity" evidence="1">
    <location>
        <begin position="83"/>
        <end position="96"/>
    </location>
</feature>
<protein>
    <submittedName>
        <fullName evidence="3">Uncharacterized protein</fullName>
    </submittedName>
</protein>
<gene>
    <name evidence="3" type="ORF">ABB29_06500</name>
</gene>
<organism evidence="3 4">
    <name type="scientific">Pseudoxanthomonas dokdonensis</name>
    <dbReference type="NCBI Taxonomy" id="344882"/>
    <lineage>
        <taxon>Bacteria</taxon>
        <taxon>Pseudomonadati</taxon>
        <taxon>Pseudomonadota</taxon>
        <taxon>Gammaproteobacteria</taxon>
        <taxon>Lysobacterales</taxon>
        <taxon>Lysobacteraceae</taxon>
        <taxon>Pseudoxanthomonas</taxon>
    </lineage>
</organism>
<feature type="chain" id="PRO_5006394700" evidence="2">
    <location>
        <begin position="22"/>
        <end position="196"/>
    </location>
</feature>
<keyword evidence="4" id="KW-1185">Reference proteome</keyword>
<reference evidence="3 4" key="1">
    <citation type="submission" date="2015-05" db="EMBL/GenBank/DDBJ databases">
        <title>Genome sequencing and analysis of members of genus Stenotrophomonas.</title>
        <authorList>
            <person name="Patil P.P."/>
            <person name="Midha S."/>
            <person name="Patil P.B."/>
        </authorList>
    </citation>
    <scope>NUCLEOTIDE SEQUENCE [LARGE SCALE GENOMIC DNA]</scope>
    <source>
        <strain evidence="3 4">DSM 21858</strain>
    </source>
</reference>
<feature type="compositionally biased region" description="Pro residues" evidence="1">
    <location>
        <begin position="41"/>
        <end position="51"/>
    </location>
</feature>
<name>A0A0R0CV77_9GAMM</name>